<protein>
    <submittedName>
        <fullName evidence="2">Uncharacterized protein</fullName>
    </submittedName>
</protein>
<dbReference type="EMBL" id="VIVQ01000005">
    <property type="protein sequence ID" value="TWE07347.1"/>
    <property type="molecule type" value="Genomic_DNA"/>
</dbReference>
<accession>A0A561DVG1</accession>
<proteinExistence type="predicted"/>
<dbReference type="OrthoDB" id="5148266at2"/>
<evidence type="ECO:0000313" key="3">
    <source>
        <dbReference type="Proteomes" id="UP000318297"/>
    </source>
</evidence>
<gene>
    <name evidence="2" type="ORF">BKA23_3360</name>
</gene>
<feature type="region of interest" description="Disordered" evidence="1">
    <location>
        <begin position="124"/>
        <end position="156"/>
    </location>
</feature>
<evidence type="ECO:0000313" key="2">
    <source>
        <dbReference type="EMBL" id="TWE07347.1"/>
    </source>
</evidence>
<organism evidence="2 3">
    <name type="scientific">Rudaeicoccus suwonensis</name>
    <dbReference type="NCBI Taxonomy" id="657409"/>
    <lineage>
        <taxon>Bacteria</taxon>
        <taxon>Bacillati</taxon>
        <taxon>Actinomycetota</taxon>
        <taxon>Actinomycetes</taxon>
        <taxon>Micrococcales</taxon>
        <taxon>Dermacoccaceae</taxon>
        <taxon>Rudaeicoccus</taxon>
    </lineage>
</organism>
<feature type="compositionally biased region" description="Basic residues" evidence="1">
    <location>
        <begin position="146"/>
        <end position="156"/>
    </location>
</feature>
<sequence>MSPIDPTGKATDTAPIGIYWHPQTLNDARAAYALDIEQNETGPETFALWIADAIDRYAQLTPQQRADIVDTLPNPARAGEGLNRPFIVPLETIHAAEDACKMDQGALGKNRGISTLAYEAARAKTEQARAANGGTLAPAGPGRLPTRARARQRRRR</sequence>
<name>A0A561DVG1_9MICO</name>
<dbReference type="Proteomes" id="UP000318297">
    <property type="component" value="Unassembled WGS sequence"/>
</dbReference>
<evidence type="ECO:0000256" key="1">
    <source>
        <dbReference type="SAM" id="MobiDB-lite"/>
    </source>
</evidence>
<dbReference type="RefSeq" id="WP_145230565.1">
    <property type="nucleotide sequence ID" value="NZ_VIVQ01000005.1"/>
</dbReference>
<dbReference type="AlphaFoldDB" id="A0A561DVG1"/>
<keyword evidence="3" id="KW-1185">Reference proteome</keyword>
<reference evidence="2 3" key="1">
    <citation type="submission" date="2019-06" db="EMBL/GenBank/DDBJ databases">
        <title>Sequencing the genomes of 1000 actinobacteria strains.</title>
        <authorList>
            <person name="Klenk H.-P."/>
        </authorList>
    </citation>
    <scope>NUCLEOTIDE SEQUENCE [LARGE SCALE GENOMIC DNA]</scope>
    <source>
        <strain evidence="2 3">DSM 19560</strain>
    </source>
</reference>
<comment type="caution">
    <text evidence="2">The sequence shown here is derived from an EMBL/GenBank/DDBJ whole genome shotgun (WGS) entry which is preliminary data.</text>
</comment>